<dbReference type="InterPro" id="IPR033186">
    <property type="entry name" value="HerA_C"/>
</dbReference>
<feature type="domain" description="Helicase HerA-like C-terminal" evidence="2">
    <location>
        <begin position="17"/>
        <end position="522"/>
    </location>
</feature>
<sequence length="523" mass="56597">MSEDTAIFVGGGGEGYGAPQQLLLKYGNRHGLIAGATGTGKTVTLQVLAEGFSAAGVPVFLSDVKGDLSGLCQPGDASAKTHGSFMSRAETIGLDLQYRAFPVTFWDLYGEKGHPIRTTVAEMGPLLLSRLLELSDAQEGVLNVAFRLSDDERLPLLDLKDLQALLTFIADNNDAVSSRYGLSSKESIGAIQRRLLVLENQGGARLFGEPALDLADLMLQDASGAGRINVLAADKLMHSPRLYATFLLWLLSELFETLPEVGDPDKPKLVFFFDEAHLLFQDAPKILVQKVEQVARLIRSKGVGVYFITQNPGDVPDTILGQLGNRVQHALRAFTAKDQKDLRMAAQNYRPNPRFAIEDAIRDVGTGEAVTSFLEAKGIPGIAERTLVRPPFSRLGPCEETARAASLANSPVAGKYDTAIDRDSAYEMLRRREEAAAQAAEEPPAPPAGGGLQLDAREFRQARRYDGKGYSRAEAEQAPKPRSRARQSDSITETFAKSFARQLGTKGGQALVRGVLGTIFGKR</sequence>
<feature type="compositionally biased region" description="Basic and acidic residues" evidence="1">
    <location>
        <begin position="465"/>
        <end position="479"/>
    </location>
</feature>
<dbReference type="CDD" id="cd01127">
    <property type="entry name" value="TrwB_TraG_TraD_VirD4"/>
    <property type="match status" value="1"/>
</dbReference>
<feature type="region of interest" description="Disordered" evidence="1">
    <location>
        <begin position="430"/>
        <end position="453"/>
    </location>
</feature>
<dbReference type="Proteomes" id="UP001239680">
    <property type="component" value="Unassembled WGS sequence"/>
</dbReference>
<dbReference type="EMBL" id="JAVDBT010000003">
    <property type="protein sequence ID" value="MDQ2065490.1"/>
    <property type="molecule type" value="Genomic_DNA"/>
</dbReference>
<proteinExistence type="predicted"/>
<dbReference type="InterPro" id="IPR027417">
    <property type="entry name" value="P-loop_NTPase"/>
</dbReference>
<evidence type="ECO:0000259" key="2">
    <source>
        <dbReference type="Pfam" id="PF05872"/>
    </source>
</evidence>
<reference evidence="3 4" key="1">
    <citation type="submission" date="2023-08" db="EMBL/GenBank/DDBJ databases">
        <title>Characterization of two Paracoccaceae strains isolated from Phycosphere and proposal of Xinfangfangia lacusdiani sp. nov.</title>
        <authorList>
            <person name="Deng Y."/>
            <person name="Zhang Y.Q."/>
        </authorList>
    </citation>
    <scope>NUCLEOTIDE SEQUENCE [LARGE SCALE GENOMIC DNA]</scope>
    <source>
        <strain evidence="3 4">CPCC 101601</strain>
    </source>
</reference>
<accession>A0ABU0VX60</accession>
<evidence type="ECO:0000313" key="4">
    <source>
        <dbReference type="Proteomes" id="UP001239680"/>
    </source>
</evidence>
<organism evidence="3 4">
    <name type="scientific">Pseudogemmobacter lacusdianii</name>
    <dbReference type="NCBI Taxonomy" id="3069608"/>
    <lineage>
        <taxon>Bacteria</taxon>
        <taxon>Pseudomonadati</taxon>
        <taxon>Pseudomonadota</taxon>
        <taxon>Alphaproteobacteria</taxon>
        <taxon>Rhodobacterales</taxon>
        <taxon>Paracoccaceae</taxon>
        <taxon>Pseudogemmobacter</taxon>
    </lineage>
</organism>
<keyword evidence="4" id="KW-1185">Reference proteome</keyword>
<dbReference type="PANTHER" id="PTHR30121">
    <property type="entry name" value="UNCHARACTERIZED PROTEIN YJGR-RELATED"/>
    <property type="match status" value="1"/>
</dbReference>
<dbReference type="RefSeq" id="WP_306679178.1">
    <property type="nucleotide sequence ID" value="NZ_JAVDBT010000003.1"/>
</dbReference>
<dbReference type="Pfam" id="PF05872">
    <property type="entry name" value="HerA_C"/>
    <property type="match status" value="1"/>
</dbReference>
<feature type="region of interest" description="Disordered" evidence="1">
    <location>
        <begin position="465"/>
        <end position="491"/>
    </location>
</feature>
<dbReference type="PANTHER" id="PTHR30121:SF6">
    <property type="entry name" value="SLR6007 PROTEIN"/>
    <property type="match status" value="1"/>
</dbReference>
<comment type="caution">
    <text evidence="3">The sequence shown here is derived from an EMBL/GenBank/DDBJ whole genome shotgun (WGS) entry which is preliminary data.</text>
</comment>
<gene>
    <name evidence="3" type="ORF">Q9295_03830</name>
</gene>
<dbReference type="Gene3D" id="3.40.50.300">
    <property type="entry name" value="P-loop containing nucleotide triphosphate hydrolases"/>
    <property type="match status" value="2"/>
</dbReference>
<evidence type="ECO:0000256" key="1">
    <source>
        <dbReference type="SAM" id="MobiDB-lite"/>
    </source>
</evidence>
<protein>
    <submittedName>
        <fullName evidence="3">DUF853 family protein</fullName>
    </submittedName>
</protein>
<dbReference type="InterPro" id="IPR051162">
    <property type="entry name" value="T4SS_component"/>
</dbReference>
<evidence type="ECO:0000313" key="3">
    <source>
        <dbReference type="EMBL" id="MDQ2065490.1"/>
    </source>
</evidence>
<dbReference type="SUPFAM" id="SSF52540">
    <property type="entry name" value="P-loop containing nucleoside triphosphate hydrolases"/>
    <property type="match status" value="1"/>
</dbReference>
<name>A0ABU0VX60_9RHOB</name>